<protein>
    <submittedName>
        <fullName evidence="1">Protein-N(5)-glutamine methyltransferase prmB</fullName>
    </submittedName>
</protein>
<accession>A0A0B8NUE1</accession>
<reference evidence="1 2" key="2">
    <citation type="submission" date="2015-01" db="EMBL/GenBank/DDBJ databases">
        <authorList>
            <consortium name="NBRP consortium"/>
            <person name="Sawabe T."/>
            <person name="Meirelles P."/>
            <person name="Feng G."/>
            <person name="Sayaka M."/>
            <person name="Hattori M."/>
            <person name="Ohkuma M."/>
        </authorList>
    </citation>
    <scope>NUCLEOTIDE SEQUENCE [LARGE SCALE GENOMIC DNA]</scope>
    <source>
        <strain evidence="2">JCM 19231</strain>
    </source>
</reference>
<gene>
    <name evidence="1" type="ORF">JCM19231_4489</name>
</gene>
<dbReference type="GO" id="GO:0032259">
    <property type="term" value="P:methylation"/>
    <property type="evidence" value="ECO:0007669"/>
    <property type="project" value="UniProtKB-KW"/>
</dbReference>
<reference evidence="1 2" key="1">
    <citation type="submission" date="2015-01" db="EMBL/GenBank/DDBJ databases">
        <title>Vibrio sp. C1 JCM 19231 whole genome shotgun sequence.</title>
        <authorList>
            <person name="Sawabe T."/>
            <person name="Meirelles P."/>
            <person name="Feng G."/>
            <person name="Sayaka M."/>
            <person name="Hattori M."/>
            <person name="Ohkuma M."/>
        </authorList>
    </citation>
    <scope>NUCLEOTIDE SEQUENCE [LARGE SCALE GENOMIC DNA]</scope>
    <source>
        <strain evidence="2">JCM 19231</strain>
    </source>
</reference>
<dbReference type="AlphaFoldDB" id="A0A0B8NUE1"/>
<sequence length="49" mass="5686">MGNSMVHVMDQYPNIPFTWIEFQNGGHGVFMLTRQQCVDCADEFSLYLD</sequence>
<dbReference type="GO" id="GO:0005829">
    <property type="term" value="C:cytosol"/>
    <property type="evidence" value="ECO:0007669"/>
    <property type="project" value="TreeGrafter"/>
</dbReference>
<keyword evidence="1" id="KW-0808">Transferase</keyword>
<proteinExistence type="predicted"/>
<evidence type="ECO:0000313" key="1">
    <source>
        <dbReference type="EMBL" id="GAM54753.1"/>
    </source>
</evidence>
<dbReference type="Proteomes" id="UP000031671">
    <property type="component" value="Unassembled WGS sequence"/>
</dbReference>
<evidence type="ECO:0000313" key="2">
    <source>
        <dbReference type="Proteomes" id="UP000031671"/>
    </source>
</evidence>
<keyword evidence="2" id="KW-1185">Reference proteome</keyword>
<name>A0A0B8NUE1_9VIBR</name>
<keyword evidence="1" id="KW-0489">Methyltransferase</keyword>
<dbReference type="InterPro" id="IPR017127">
    <property type="entry name" value="Ribosome_uL3_MTase"/>
</dbReference>
<organism evidence="1 2">
    <name type="scientific">Vibrio ishigakensis</name>
    <dbReference type="NCBI Taxonomy" id="1481914"/>
    <lineage>
        <taxon>Bacteria</taxon>
        <taxon>Pseudomonadati</taxon>
        <taxon>Pseudomonadota</taxon>
        <taxon>Gammaproteobacteria</taxon>
        <taxon>Vibrionales</taxon>
        <taxon>Vibrionaceae</taxon>
        <taxon>Vibrio</taxon>
    </lineage>
</organism>
<comment type="caution">
    <text evidence="1">The sequence shown here is derived from an EMBL/GenBank/DDBJ whole genome shotgun (WGS) entry which is preliminary data.</text>
</comment>
<dbReference type="PANTHER" id="PTHR47806">
    <property type="entry name" value="50S RIBOSOMAL PROTEIN L3 GLUTAMINE METHYLTRANSFERASE"/>
    <property type="match status" value="1"/>
</dbReference>
<dbReference type="PANTHER" id="PTHR47806:SF1">
    <property type="entry name" value="RIBOSOMAL PROTEIN UL3 GLUTAMINE METHYLTRANSFERASE"/>
    <property type="match status" value="1"/>
</dbReference>
<dbReference type="GO" id="GO:0036009">
    <property type="term" value="F:protein-glutamine N-methyltransferase activity"/>
    <property type="evidence" value="ECO:0007669"/>
    <property type="project" value="InterPro"/>
</dbReference>
<dbReference type="EMBL" id="BBRZ01000007">
    <property type="protein sequence ID" value="GAM54753.1"/>
    <property type="molecule type" value="Genomic_DNA"/>
</dbReference>